<dbReference type="InterPro" id="IPR042252">
    <property type="entry name" value="MtfA_N"/>
</dbReference>
<reference evidence="3" key="1">
    <citation type="submission" date="2016-10" db="EMBL/GenBank/DDBJ databases">
        <authorList>
            <person name="Varghese N."/>
            <person name="Submissions S."/>
        </authorList>
    </citation>
    <scope>NUCLEOTIDE SEQUENCE [LARGE SCALE GENOMIC DNA]</scope>
    <source>
        <strain evidence="3">ATCC 25963</strain>
    </source>
</reference>
<dbReference type="STRING" id="54.SAMN02745121_03666"/>
<dbReference type="RefSeq" id="WP_143140637.1">
    <property type="nucleotide sequence ID" value="NZ_FOMX01000011.1"/>
</dbReference>
<sequence>MLARAAVRLQSAIAAAIAVVTAVLVLAVAPWWMVVLGPLVGLGYRAAALRPITRRERLALAPVPESWRLLLSKRVPFYGRLTPPAQKRFEGDVAVFLAEHRIYGPQGAVVPEEVKVMIGAGAAMLIHGRPDWEWPHVRDIVVHPTQWNEDGEPGDHHGIAGQVHLQGPVLFSRKQIRFGFRKPDGENVVLHELAHVLDMADGAADGAPDRFAWTAVPGWEELVRSRLKAVRRKNGGPLRAYAGTNSAELFAVAVEVFFEQPLRLRKQDPQLYEALATLFNLDPDTGTLRRPLPA</sequence>
<dbReference type="InterPro" id="IPR024079">
    <property type="entry name" value="MetalloPept_cat_dom_sf"/>
</dbReference>
<dbReference type="AlphaFoldDB" id="A0A1I1Z719"/>
<dbReference type="EMBL" id="FOMX01000011">
    <property type="protein sequence ID" value="SFE27489.1"/>
    <property type="molecule type" value="Genomic_DNA"/>
</dbReference>
<proteinExistence type="predicted"/>
<dbReference type="GO" id="GO:0008237">
    <property type="term" value="F:metallopeptidase activity"/>
    <property type="evidence" value="ECO:0007669"/>
    <property type="project" value="InterPro"/>
</dbReference>
<dbReference type="CDD" id="cd20169">
    <property type="entry name" value="Peptidase_M90_mtfA"/>
    <property type="match status" value="1"/>
</dbReference>
<dbReference type="Pfam" id="PF06167">
    <property type="entry name" value="Peptidase_M90"/>
    <property type="match status" value="1"/>
</dbReference>
<keyword evidence="1" id="KW-1133">Transmembrane helix</keyword>
<organism evidence="2 3">
    <name type="scientific">Nannocystis exedens</name>
    <dbReference type="NCBI Taxonomy" id="54"/>
    <lineage>
        <taxon>Bacteria</taxon>
        <taxon>Pseudomonadati</taxon>
        <taxon>Myxococcota</taxon>
        <taxon>Polyangia</taxon>
        <taxon>Nannocystales</taxon>
        <taxon>Nannocystaceae</taxon>
        <taxon>Nannocystis</taxon>
    </lineage>
</organism>
<keyword evidence="1" id="KW-0812">Transmembrane</keyword>
<dbReference type="GO" id="GO:0005829">
    <property type="term" value="C:cytosol"/>
    <property type="evidence" value="ECO:0007669"/>
    <property type="project" value="TreeGrafter"/>
</dbReference>
<dbReference type="Gene3D" id="3.40.390.10">
    <property type="entry name" value="Collagenase (Catalytic Domain)"/>
    <property type="match status" value="1"/>
</dbReference>
<keyword evidence="1" id="KW-0472">Membrane</keyword>
<keyword evidence="3" id="KW-1185">Reference proteome</keyword>
<evidence type="ECO:0008006" key="4">
    <source>
        <dbReference type="Google" id="ProtNLM"/>
    </source>
</evidence>
<feature type="transmembrane region" description="Helical" evidence="1">
    <location>
        <begin position="12"/>
        <end position="33"/>
    </location>
</feature>
<dbReference type="SUPFAM" id="SSF55486">
    <property type="entry name" value="Metalloproteases ('zincins'), catalytic domain"/>
    <property type="match status" value="1"/>
</dbReference>
<accession>A0A1I1Z719</accession>
<dbReference type="PANTHER" id="PTHR30164:SF2">
    <property type="entry name" value="PROTEIN MTFA"/>
    <property type="match status" value="1"/>
</dbReference>
<evidence type="ECO:0000256" key="1">
    <source>
        <dbReference type="SAM" id="Phobius"/>
    </source>
</evidence>
<evidence type="ECO:0000313" key="2">
    <source>
        <dbReference type="EMBL" id="SFE27489.1"/>
    </source>
</evidence>
<dbReference type="PANTHER" id="PTHR30164">
    <property type="entry name" value="MTFA PEPTIDASE"/>
    <property type="match status" value="1"/>
</dbReference>
<dbReference type="OrthoDB" id="9786424at2"/>
<dbReference type="Proteomes" id="UP000199400">
    <property type="component" value="Unassembled WGS sequence"/>
</dbReference>
<evidence type="ECO:0000313" key="3">
    <source>
        <dbReference type="Proteomes" id="UP000199400"/>
    </source>
</evidence>
<dbReference type="Gene3D" id="1.10.472.150">
    <property type="entry name" value="Glucose-regulated metallo-peptidase M90, N-terminal domain"/>
    <property type="match status" value="1"/>
</dbReference>
<dbReference type="GO" id="GO:0004177">
    <property type="term" value="F:aminopeptidase activity"/>
    <property type="evidence" value="ECO:0007669"/>
    <property type="project" value="TreeGrafter"/>
</dbReference>
<name>A0A1I1Z719_9BACT</name>
<protein>
    <recommendedName>
        <fullName evidence="4">Mlc titration factor MtfA, regulates ptsG expression</fullName>
    </recommendedName>
</protein>
<dbReference type="InterPro" id="IPR010384">
    <property type="entry name" value="MtfA_fam"/>
</dbReference>
<gene>
    <name evidence="2" type="ORF">SAMN02745121_03666</name>
</gene>